<name>A0A2P2NCB6_RHIMU</name>
<dbReference type="EMBL" id="GGEC01059623">
    <property type="protein sequence ID" value="MBX40107.1"/>
    <property type="molecule type" value="Transcribed_RNA"/>
</dbReference>
<evidence type="ECO:0000313" key="1">
    <source>
        <dbReference type="EMBL" id="MBX40107.1"/>
    </source>
</evidence>
<proteinExistence type="predicted"/>
<sequence length="69" mass="8287">MVRRIQKKQSSYYKHPQADTEFESQTAGTSFNLVHFFFLDPKQDRIKVLYFLGRIRLRLYLARILFVCG</sequence>
<protein>
    <submittedName>
        <fullName evidence="1">Uncharacterized protein</fullName>
    </submittedName>
</protein>
<dbReference type="AlphaFoldDB" id="A0A2P2NCB6"/>
<accession>A0A2P2NCB6</accession>
<organism evidence="1">
    <name type="scientific">Rhizophora mucronata</name>
    <name type="common">Asiatic mangrove</name>
    <dbReference type="NCBI Taxonomy" id="61149"/>
    <lineage>
        <taxon>Eukaryota</taxon>
        <taxon>Viridiplantae</taxon>
        <taxon>Streptophyta</taxon>
        <taxon>Embryophyta</taxon>
        <taxon>Tracheophyta</taxon>
        <taxon>Spermatophyta</taxon>
        <taxon>Magnoliopsida</taxon>
        <taxon>eudicotyledons</taxon>
        <taxon>Gunneridae</taxon>
        <taxon>Pentapetalae</taxon>
        <taxon>rosids</taxon>
        <taxon>fabids</taxon>
        <taxon>Malpighiales</taxon>
        <taxon>Rhizophoraceae</taxon>
        <taxon>Rhizophora</taxon>
    </lineage>
</organism>
<reference evidence="1" key="1">
    <citation type="submission" date="2018-02" db="EMBL/GenBank/DDBJ databases">
        <title>Rhizophora mucronata_Transcriptome.</title>
        <authorList>
            <person name="Meera S.P."/>
            <person name="Sreeshan A."/>
            <person name="Augustine A."/>
        </authorList>
    </citation>
    <scope>NUCLEOTIDE SEQUENCE</scope>
    <source>
        <tissue evidence="1">Leaf</tissue>
    </source>
</reference>